<dbReference type="Pfam" id="PF00652">
    <property type="entry name" value="Ricin_B_lectin"/>
    <property type="match status" value="1"/>
</dbReference>
<accession>A0A8H7A0T4</accession>
<dbReference type="GeneID" id="59372711"/>
<name>A0A8H7A0T4_PLEOS</name>
<proteinExistence type="predicted"/>
<dbReference type="RefSeq" id="XP_036633966.1">
    <property type="nucleotide sequence ID" value="XM_036772493.1"/>
</dbReference>
<dbReference type="EMBL" id="JACETU010000002">
    <property type="protein sequence ID" value="KAF7436067.1"/>
    <property type="molecule type" value="Genomic_DNA"/>
</dbReference>
<dbReference type="SMART" id="SM00458">
    <property type="entry name" value="RICIN"/>
    <property type="match status" value="1"/>
</dbReference>
<dbReference type="InterPro" id="IPR035992">
    <property type="entry name" value="Ricin_B-like_lectins"/>
</dbReference>
<keyword evidence="3" id="KW-1185">Reference proteome</keyword>
<gene>
    <name evidence="2" type="ORF">PC9H_002893</name>
</gene>
<dbReference type="AlphaFoldDB" id="A0A8H7A0T4"/>
<dbReference type="PROSITE" id="PS50231">
    <property type="entry name" value="RICIN_B_LECTIN"/>
    <property type="match status" value="1"/>
</dbReference>
<dbReference type="InterPro" id="IPR000772">
    <property type="entry name" value="Ricin_B_lectin"/>
</dbReference>
<evidence type="ECO:0000313" key="2">
    <source>
        <dbReference type="EMBL" id="KAF7436067.1"/>
    </source>
</evidence>
<protein>
    <recommendedName>
        <fullName evidence="1">Ricin B lectin domain-containing protein</fullName>
    </recommendedName>
</protein>
<comment type="caution">
    <text evidence="2">The sequence shown here is derived from an EMBL/GenBank/DDBJ whole genome shotgun (WGS) entry which is preliminary data.</text>
</comment>
<evidence type="ECO:0000313" key="3">
    <source>
        <dbReference type="Proteomes" id="UP000623687"/>
    </source>
</evidence>
<dbReference type="OrthoDB" id="6770063at2759"/>
<feature type="domain" description="Ricin B lectin" evidence="1">
    <location>
        <begin position="89"/>
        <end position="231"/>
    </location>
</feature>
<evidence type="ECO:0000259" key="1">
    <source>
        <dbReference type="SMART" id="SM00458"/>
    </source>
</evidence>
<dbReference type="VEuPathDB" id="FungiDB:PC9H_002893"/>
<dbReference type="Gene3D" id="2.80.10.50">
    <property type="match status" value="1"/>
</dbReference>
<dbReference type="SUPFAM" id="SSF50370">
    <property type="entry name" value="Ricin B-like lectins"/>
    <property type="match status" value="1"/>
</dbReference>
<dbReference type="Proteomes" id="UP000623687">
    <property type="component" value="Unassembled WGS sequence"/>
</dbReference>
<reference evidence="2" key="1">
    <citation type="submission" date="2019-07" db="EMBL/GenBank/DDBJ databases">
        <authorList>
            <person name="Palmer J.M."/>
        </authorList>
    </citation>
    <scope>NUCLEOTIDE SEQUENCE</scope>
    <source>
        <strain evidence="2">PC9</strain>
    </source>
</reference>
<sequence>MAVCDGSLAIGAELHFVGSVPLPHRFASSANDEADTRVAHIIRERCCGFAELTFIFTIFTRTMFVQFAATIFLVPVAIHLVSAAPVVKTVQLHPFGQLGKCLDLQGNIRSGGQPVQVYDCNGSSAQNWEISDGPTVVKLAGTNYCLDSGDTVADGNRIEVKTCKAGKASQQWNYTDDKHIENQGESTHFITSNLTQFNKGQCVDSVKGNNQNGNRVQSWKCSRPSQHQVWSTARTST</sequence>
<organism evidence="2 3">
    <name type="scientific">Pleurotus ostreatus</name>
    <name type="common">Oyster mushroom</name>
    <name type="synonym">White-rot fungus</name>
    <dbReference type="NCBI Taxonomy" id="5322"/>
    <lineage>
        <taxon>Eukaryota</taxon>
        <taxon>Fungi</taxon>
        <taxon>Dikarya</taxon>
        <taxon>Basidiomycota</taxon>
        <taxon>Agaricomycotina</taxon>
        <taxon>Agaricomycetes</taxon>
        <taxon>Agaricomycetidae</taxon>
        <taxon>Agaricales</taxon>
        <taxon>Pleurotineae</taxon>
        <taxon>Pleurotaceae</taxon>
        <taxon>Pleurotus</taxon>
    </lineage>
</organism>